<dbReference type="PANTHER" id="PTHR43617">
    <property type="entry name" value="L-AMINO ACID N-ACETYLTRANSFERASE"/>
    <property type="match status" value="1"/>
</dbReference>
<reference evidence="2 3" key="1">
    <citation type="submission" date="2024-06" db="EMBL/GenBank/DDBJ databases">
        <title>Genomic Encyclopedia of Type Strains, Phase IV (KMG-IV): sequencing the most valuable type-strain genomes for metagenomic binning, comparative biology and taxonomic classification.</title>
        <authorList>
            <person name="Goeker M."/>
        </authorList>
    </citation>
    <scope>NUCLEOTIDE SEQUENCE [LARGE SCALE GENOMIC DNA]</scope>
    <source>
        <strain evidence="2 3">DSM 28302</strain>
    </source>
</reference>
<dbReference type="PANTHER" id="PTHR43617:SF33">
    <property type="entry name" value="SPORE COAT POLYSACCHARIDE BIOSYNTHESIS PROTEIN SPSD"/>
    <property type="match status" value="1"/>
</dbReference>
<feature type="domain" description="N-acetyltransferase" evidence="1">
    <location>
        <begin position="20"/>
        <end position="171"/>
    </location>
</feature>
<protein>
    <submittedName>
        <fullName evidence="2">Ribosomal protein S18 acetylase RimI-like enzyme</fullName>
    </submittedName>
</protein>
<evidence type="ECO:0000313" key="2">
    <source>
        <dbReference type="EMBL" id="MET3633404.1"/>
    </source>
</evidence>
<dbReference type="RefSeq" id="WP_354366958.1">
    <property type="nucleotide sequence ID" value="NZ_JBEPLN010000001.1"/>
</dbReference>
<comment type="caution">
    <text evidence="2">The sequence shown here is derived from an EMBL/GenBank/DDBJ whole genome shotgun (WGS) entry which is preliminary data.</text>
</comment>
<dbReference type="Gene3D" id="3.40.630.30">
    <property type="match status" value="1"/>
</dbReference>
<dbReference type="SUPFAM" id="SSF55729">
    <property type="entry name" value="Acyl-CoA N-acyltransferases (Nat)"/>
    <property type="match status" value="1"/>
</dbReference>
<gene>
    <name evidence="2" type="ORF">ABID28_000034</name>
</gene>
<dbReference type="PROSITE" id="PS51186">
    <property type="entry name" value="GNAT"/>
    <property type="match status" value="1"/>
</dbReference>
<dbReference type="CDD" id="cd04301">
    <property type="entry name" value="NAT_SF"/>
    <property type="match status" value="1"/>
</dbReference>
<name>A0ABV2JCD3_9STRE</name>
<keyword evidence="3" id="KW-1185">Reference proteome</keyword>
<dbReference type="InterPro" id="IPR016181">
    <property type="entry name" value="Acyl_CoA_acyltransferase"/>
</dbReference>
<dbReference type="EMBL" id="JBEPLN010000001">
    <property type="protein sequence ID" value="MET3633404.1"/>
    <property type="molecule type" value="Genomic_DNA"/>
</dbReference>
<proteinExistence type="predicted"/>
<dbReference type="Pfam" id="PF00583">
    <property type="entry name" value="Acetyltransf_1"/>
    <property type="match status" value="1"/>
</dbReference>
<dbReference type="Proteomes" id="UP001549037">
    <property type="component" value="Unassembled WGS sequence"/>
</dbReference>
<dbReference type="InterPro" id="IPR000182">
    <property type="entry name" value="GNAT_dom"/>
</dbReference>
<accession>A0ABV2JCD3</accession>
<organism evidence="2 3">
    <name type="scientific">Streptococcus porcorum</name>
    <dbReference type="NCBI Taxonomy" id="701526"/>
    <lineage>
        <taxon>Bacteria</taxon>
        <taxon>Bacillati</taxon>
        <taxon>Bacillota</taxon>
        <taxon>Bacilli</taxon>
        <taxon>Lactobacillales</taxon>
        <taxon>Streptococcaceae</taxon>
        <taxon>Streptococcus</taxon>
    </lineage>
</organism>
<evidence type="ECO:0000259" key="1">
    <source>
        <dbReference type="PROSITE" id="PS51186"/>
    </source>
</evidence>
<sequence>MSKIVSIGSHQVELLREVAIDTYQSTFGSYMNQEDLETYFNSDLSLARLKKELENPDSQHYFLLVEEEIAGFLKLNQGLAQTEQELPNAFEIQRIYLKQAYQGLGFGKVLFDFAMEKALASNCDWVWLGVWEHNIRAQAFYQKYGFERFGQHEFVTGNKIDTDWLLRKPLERKEKHVSKL</sequence>
<dbReference type="InterPro" id="IPR050276">
    <property type="entry name" value="MshD_Acetyltransferase"/>
</dbReference>
<evidence type="ECO:0000313" key="3">
    <source>
        <dbReference type="Proteomes" id="UP001549037"/>
    </source>
</evidence>